<evidence type="ECO:0000313" key="3">
    <source>
        <dbReference type="Proteomes" id="UP000571084"/>
    </source>
</evidence>
<keyword evidence="3" id="KW-1185">Reference proteome</keyword>
<comment type="caution">
    <text evidence="2">The sequence shown here is derived from an EMBL/GenBank/DDBJ whole genome shotgun (WGS) entry which is preliminary data.</text>
</comment>
<evidence type="ECO:0000313" key="2">
    <source>
        <dbReference type="EMBL" id="MBB5200823.1"/>
    </source>
</evidence>
<dbReference type="AlphaFoldDB" id="A0A840RT46"/>
<keyword evidence="1" id="KW-0175">Coiled coil</keyword>
<dbReference type="Proteomes" id="UP000571084">
    <property type="component" value="Unassembled WGS sequence"/>
</dbReference>
<feature type="coiled-coil region" evidence="1">
    <location>
        <begin position="201"/>
        <end position="235"/>
    </location>
</feature>
<name>A0A840RT46_9BURK</name>
<dbReference type="EMBL" id="JACHHQ010000005">
    <property type="protein sequence ID" value="MBB5200823.1"/>
    <property type="molecule type" value="Genomic_DNA"/>
</dbReference>
<dbReference type="RefSeq" id="WP_168055729.1">
    <property type="nucleotide sequence ID" value="NZ_JAAOZT010000007.1"/>
</dbReference>
<gene>
    <name evidence="2" type="ORF">HNR39_002665</name>
</gene>
<sequence>MTTALTLPQRAAVALGTAEHEKDLIALVAQSADIVSVENADGREQAHRVGMTLRNARTGITKAGKLARDDATAFGKAVIAEEKRLVAIVEPEEARVLGLRDTFDAAEQARKDALIAAERARIDGIQADIQAIRNVTLTMVGKSSSSMWDAIELLDQIQFTEERFAKFKPDAARAVGDAMDAITGMYRGAKEAEEVRIQQEKDAAAVLLKKQQAELAEQQAQFKRDQIAAADAEQKRRDLVEVERDQMIDAQLKVDAKRAQEQRDAQAKIDAATEALRVERADLDAQKAALATPVPVEVVIVPEPERMPLVSETAGINFIKKIAPPPFRPTAEEVIRVLSAHYAEPVETVAEWLESMFGAEFLA</sequence>
<accession>A0A840RT46</accession>
<proteinExistence type="predicted"/>
<evidence type="ECO:0000256" key="1">
    <source>
        <dbReference type="SAM" id="Coils"/>
    </source>
</evidence>
<reference evidence="2 3" key="1">
    <citation type="submission" date="2020-08" db="EMBL/GenBank/DDBJ databases">
        <title>Genomic Encyclopedia of Type Strains, Phase IV (KMG-IV): sequencing the most valuable type-strain genomes for metagenomic binning, comparative biology and taxonomic classification.</title>
        <authorList>
            <person name="Goeker M."/>
        </authorList>
    </citation>
    <scope>NUCLEOTIDE SEQUENCE [LARGE SCALE GENOMIC DNA]</scope>
    <source>
        <strain evidence="2 3">DSM 23240</strain>
    </source>
</reference>
<protein>
    <submittedName>
        <fullName evidence="2">Uncharacterized protein</fullName>
    </submittedName>
</protein>
<organism evidence="2 3">
    <name type="scientific">Glaciimonas immobilis</name>
    <dbReference type="NCBI Taxonomy" id="728004"/>
    <lineage>
        <taxon>Bacteria</taxon>
        <taxon>Pseudomonadati</taxon>
        <taxon>Pseudomonadota</taxon>
        <taxon>Betaproteobacteria</taxon>
        <taxon>Burkholderiales</taxon>
        <taxon>Oxalobacteraceae</taxon>
        <taxon>Glaciimonas</taxon>
    </lineage>
</organism>